<dbReference type="RefSeq" id="WP_039584141.1">
    <property type="nucleotide sequence ID" value="NZ_AZXY01000006.1"/>
</dbReference>
<protein>
    <recommendedName>
        <fullName evidence="3">PE domain-containing protein</fullName>
    </recommendedName>
</protein>
<accession>A0A0V9UJT2</accession>
<reference evidence="1 2" key="2">
    <citation type="journal article" date="2016" name="Genome Announc.">
        <title>Draft Genome Sequence of a Versatile Hydrocarbon-Degrading Bacterium, Rhodococcus pyridinivorans Strain KG-16, Collected from Oil Fields in India.</title>
        <authorList>
            <person name="Aggarwal R.K."/>
            <person name="Dawar C."/>
            <person name="Phanindranath R."/>
            <person name="Mutnuri L."/>
            <person name="Dayal A.M."/>
        </authorList>
    </citation>
    <scope>NUCLEOTIDE SEQUENCE [LARGE SCALE GENOMIC DNA]</scope>
    <source>
        <strain evidence="1 2">KG-16</strain>
    </source>
</reference>
<reference evidence="2" key="1">
    <citation type="submission" date="2015-01" db="EMBL/GenBank/DDBJ databases">
        <title>Draft genome sequence of Rhodococcus pyridinivorans strain KG-16, a hydrocarbon-degrading bacterium.</title>
        <authorList>
            <person name="Aggarwal R.K."/>
            <person name="Dawar C."/>
        </authorList>
    </citation>
    <scope>NUCLEOTIDE SEQUENCE [LARGE SCALE GENOMIC DNA]</scope>
    <source>
        <strain evidence="2">KG-16</strain>
    </source>
</reference>
<dbReference type="PATRIC" id="fig|1441730.3.peg.2874"/>
<name>A0A0V9UJT2_9NOCA</name>
<organism evidence="1 2">
    <name type="scientific">Rhodococcus pyridinivorans KG-16</name>
    <dbReference type="NCBI Taxonomy" id="1441730"/>
    <lineage>
        <taxon>Bacteria</taxon>
        <taxon>Bacillati</taxon>
        <taxon>Actinomycetota</taxon>
        <taxon>Actinomycetes</taxon>
        <taxon>Mycobacteriales</taxon>
        <taxon>Nocardiaceae</taxon>
        <taxon>Rhodococcus</taxon>
    </lineage>
</organism>
<dbReference type="AlphaFoldDB" id="A0A0V9UJT2"/>
<sequence length="105" mass="10786">MSALKVDPDSLKSLAYALEGEAETIYALEPSAALESVAGAMPSSAVGGVAGRAGAPLDTAYRAMANCLRRMAEATEAAARNYEVAEEEFSRQLAAVGSDFEGTAP</sequence>
<evidence type="ECO:0000313" key="1">
    <source>
        <dbReference type="EMBL" id="KSZ58254.1"/>
    </source>
</evidence>
<comment type="caution">
    <text evidence="1">The sequence shown here is derived from an EMBL/GenBank/DDBJ whole genome shotgun (WGS) entry which is preliminary data.</text>
</comment>
<evidence type="ECO:0000313" key="2">
    <source>
        <dbReference type="Proteomes" id="UP000053060"/>
    </source>
</evidence>
<gene>
    <name evidence="1" type="ORF">Z045_13830</name>
</gene>
<evidence type="ECO:0008006" key="3">
    <source>
        <dbReference type="Google" id="ProtNLM"/>
    </source>
</evidence>
<proteinExistence type="predicted"/>
<dbReference type="Proteomes" id="UP000053060">
    <property type="component" value="Unassembled WGS sequence"/>
</dbReference>
<dbReference type="EMBL" id="AZXY01000006">
    <property type="protein sequence ID" value="KSZ58254.1"/>
    <property type="molecule type" value="Genomic_DNA"/>
</dbReference>